<proteinExistence type="predicted"/>
<gene>
    <name evidence="2" type="ORF">ORPV_971</name>
</gene>
<dbReference type="EMBL" id="LT906555">
    <property type="protein sequence ID" value="SNW62875.1"/>
    <property type="molecule type" value="Genomic_DNA"/>
</dbReference>
<evidence type="ECO:0000313" key="2">
    <source>
        <dbReference type="EMBL" id="SNW62875.1"/>
    </source>
</evidence>
<keyword evidence="3" id="KW-1185">Reference proteome</keyword>
<accession>A0A2I2L5P5</accession>
<feature type="transmembrane region" description="Helical" evidence="1">
    <location>
        <begin position="6"/>
        <end position="29"/>
    </location>
</feature>
<keyword evidence="1" id="KW-0472">Membrane</keyword>
<name>A0A2I2L5P5_9VIRU</name>
<dbReference type="GeneID" id="35382818"/>
<dbReference type="RefSeq" id="YP_009449177.1">
    <property type="nucleotide sequence ID" value="NC_036594.1"/>
</dbReference>
<organism evidence="2">
    <name type="scientific">Orpheovirus IHUMI-LCC2</name>
    <dbReference type="NCBI Taxonomy" id="2023057"/>
    <lineage>
        <taxon>Viruses</taxon>
        <taxon>Varidnaviria</taxon>
        <taxon>Bamfordvirae</taxon>
        <taxon>Nucleocytoviricota</taxon>
        <taxon>Megaviricetes</taxon>
        <taxon>Pimascovirales</taxon>
        <taxon>Ocovirineae</taxon>
        <taxon>Orpheoviridae</taxon>
        <taxon>Alphaorpheovirus</taxon>
        <taxon>Alphaorpheovirus massiliense</taxon>
    </lineage>
</organism>
<keyword evidence="1" id="KW-1133">Transmembrane helix</keyword>
<evidence type="ECO:0000256" key="1">
    <source>
        <dbReference type="SAM" id="Phobius"/>
    </source>
</evidence>
<sequence>MVDADDIILIVTTLGIFLSLTLTIFFVFIPLSRATNRLTEIIDEAEVFRDDLAGGSCAIIGEVQQGTFAGGLASKKVICNSTGFCVWNDSNNTCTETYPNA</sequence>
<dbReference type="Proteomes" id="UP000236316">
    <property type="component" value="Segment"/>
</dbReference>
<reference evidence="2" key="1">
    <citation type="submission" date="2017-08" db="EMBL/GenBank/DDBJ databases">
        <authorList>
            <consortium name="Urmite Genomes"/>
        </authorList>
    </citation>
    <scope>NUCLEOTIDE SEQUENCE [LARGE SCALE GENOMIC DNA]</scope>
    <source>
        <strain evidence="2">IHUMI-LCC2</strain>
    </source>
</reference>
<protein>
    <submittedName>
        <fullName evidence="2">Transmembrane domain-containing protein</fullName>
    </submittedName>
</protein>
<keyword evidence="1 2" id="KW-0812">Transmembrane</keyword>
<evidence type="ECO:0000313" key="3">
    <source>
        <dbReference type="Proteomes" id="UP000236316"/>
    </source>
</evidence>
<dbReference type="KEGG" id="vg:35382818"/>